<dbReference type="GO" id="GO:0004803">
    <property type="term" value="F:transposase activity"/>
    <property type="evidence" value="ECO:0007669"/>
    <property type="project" value="UniProtKB-UniRule"/>
</dbReference>
<evidence type="ECO:0000256" key="1">
    <source>
        <dbReference type="ARBA" id="ARBA00002190"/>
    </source>
</evidence>
<evidence type="ECO:0000256" key="7">
    <source>
        <dbReference type="SAM" id="MobiDB-lite"/>
    </source>
</evidence>
<organism evidence="8 9">
    <name type="scientific">Alicyclobacillus hesperidum</name>
    <dbReference type="NCBI Taxonomy" id="89784"/>
    <lineage>
        <taxon>Bacteria</taxon>
        <taxon>Bacillati</taxon>
        <taxon>Bacillota</taxon>
        <taxon>Bacilli</taxon>
        <taxon>Bacillales</taxon>
        <taxon>Alicyclobacillaceae</taxon>
        <taxon>Alicyclobacillus</taxon>
    </lineage>
</organism>
<evidence type="ECO:0000313" key="8">
    <source>
        <dbReference type="EMBL" id="GLV14979.1"/>
    </source>
</evidence>
<dbReference type="AlphaFoldDB" id="A0AA37X759"/>
<reference evidence="8" key="1">
    <citation type="submission" date="2023-02" db="EMBL/GenBank/DDBJ databases">
        <title>Proposal of a novel subspecies: Alicyclobacillus hesperidum subspecies aegle.</title>
        <authorList>
            <person name="Goto K."/>
            <person name="Fujii T."/>
            <person name="Yasui K."/>
            <person name="Mochida K."/>
            <person name="Kato-Tanaka Y."/>
            <person name="Morohoshi S."/>
            <person name="An S.Y."/>
            <person name="Kasai H."/>
            <person name="Yokota A."/>
        </authorList>
    </citation>
    <scope>NUCLEOTIDE SEQUENCE</scope>
    <source>
        <strain evidence="8">DSM 12766</strain>
    </source>
</reference>
<dbReference type="PANTHER" id="PTHR33217">
    <property type="entry name" value="TRANSPOSASE FOR INSERTION SEQUENCE ELEMENT IS1081"/>
    <property type="match status" value="1"/>
</dbReference>
<evidence type="ECO:0000256" key="3">
    <source>
        <dbReference type="ARBA" id="ARBA00022578"/>
    </source>
</evidence>
<gene>
    <name evidence="8" type="ORF">Heshes_26650</name>
</gene>
<keyword evidence="3 6" id="KW-0815">Transposition</keyword>
<proteinExistence type="inferred from homology"/>
<dbReference type="GO" id="GO:0006313">
    <property type="term" value="P:DNA transposition"/>
    <property type="evidence" value="ECO:0007669"/>
    <property type="project" value="UniProtKB-UniRule"/>
</dbReference>
<protein>
    <recommendedName>
        <fullName evidence="6">Mutator family transposase</fullName>
    </recommendedName>
</protein>
<feature type="region of interest" description="Disordered" evidence="7">
    <location>
        <begin position="45"/>
        <end position="65"/>
    </location>
</feature>
<dbReference type="GO" id="GO:0003677">
    <property type="term" value="F:DNA binding"/>
    <property type="evidence" value="ECO:0007669"/>
    <property type="project" value="UniProtKB-UniRule"/>
</dbReference>
<comment type="caution">
    <text evidence="8">The sequence shown here is derived from an EMBL/GenBank/DDBJ whole genome shotgun (WGS) entry which is preliminary data.</text>
</comment>
<evidence type="ECO:0000256" key="2">
    <source>
        <dbReference type="ARBA" id="ARBA00010961"/>
    </source>
</evidence>
<comment type="function">
    <text evidence="1 6">Required for the transposition of the insertion element.</text>
</comment>
<dbReference type="InterPro" id="IPR001207">
    <property type="entry name" value="Transposase_mutator"/>
</dbReference>
<dbReference type="PANTHER" id="PTHR33217:SF7">
    <property type="entry name" value="TRANSPOSASE FOR INSERTION SEQUENCE ELEMENT IS1081"/>
    <property type="match status" value="1"/>
</dbReference>
<keyword evidence="5 6" id="KW-0233">DNA recombination</keyword>
<name>A0AA37X759_9BACL</name>
<evidence type="ECO:0000256" key="4">
    <source>
        <dbReference type="ARBA" id="ARBA00023125"/>
    </source>
</evidence>
<comment type="similarity">
    <text evidence="2 6">Belongs to the transposase mutator family.</text>
</comment>
<keyword evidence="4 6" id="KW-0238">DNA-binding</keyword>
<evidence type="ECO:0000256" key="6">
    <source>
        <dbReference type="RuleBase" id="RU365089"/>
    </source>
</evidence>
<evidence type="ECO:0000313" key="9">
    <source>
        <dbReference type="Proteomes" id="UP001157137"/>
    </source>
</evidence>
<sequence>MAQYNITVDDEVLKGLFTGDKGVALLLEKVLNQVLNAQASEQLQAEPYERSEDRRGYRNGTRPHPLTTRVGTLTLRVPRLRNGSFSTELFARYQRSEQALLLALVEMVINGVSTRKITAITEELCGAEFSKSTVSELCKRLDPIVQAWNERNLRETRYPFVLVDAIVLKIRGDGRVRSRAAMIATGVNEEGYREILGMMLGDSDSEASWVGPVDNSCSRARGSSSEEIWRLLARSYRKIYSFSYPRCVEVRHGCLMSNCRRRAPSFGLQPQVSEHTDF</sequence>
<keyword evidence="6" id="KW-0814">Transposable element</keyword>
<dbReference type="Pfam" id="PF00872">
    <property type="entry name" value="Transposase_mut"/>
    <property type="match status" value="1"/>
</dbReference>
<accession>A0AA37X759</accession>
<feature type="compositionally biased region" description="Basic and acidic residues" evidence="7">
    <location>
        <begin position="47"/>
        <end position="56"/>
    </location>
</feature>
<dbReference type="EMBL" id="BSRA01000023">
    <property type="protein sequence ID" value="GLV14979.1"/>
    <property type="molecule type" value="Genomic_DNA"/>
</dbReference>
<evidence type="ECO:0000256" key="5">
    <source>
        <dbReference type="ARBA" id="ARBA00023172"/>
    </source>
</evidence>
<dbReference type="Proteomes" id="UP001157137">
    <property type="component" value="Unassembled WGS sequence"/>
</dbReference>